<evidence type="ECO:0000256" key="6">
    <source>
        <dbReference type="ARBA" id="ARBA00022729"/>
    </source>
</evidence>
<dbReference type="Gene3D" id="3.40.462.20">
    <property type="match status" value="1"/>
</dbReference>
<protein>
    <submittedName>
        <fullName evidence="11">OLC1v1024149C1</fullName>
    </submittedName>
</protein>
<dbReference type="InterPro" id="IPR006094">
    <property type="entry name" value="Oxid_FAD_bind_N"/>
</dbReference>
<comment type="cofactor">
    <cofactor evidence="1">
        <name>FAD</name>
        <dbReference type="ChEBI" id="CHEBI:57692"/>
    </cofactor>
</comment>
<dbReference type="FunFam" id="3.30.43.10:FF:000004">
    <property type="entry name" value="Berberine bridge enzyme-like 15"/>
    <property type="match status" value="1"/>
</dbReference>
<dbReference type="SUPFAM" id="SSF56176">
    <property type="entry name" value="FAD-binding/transporter-associated domain-like"/>
    <property type="match status" value="1"/>
</dbReference>
<evidence type="ECO:0000256" key="7">
    <source>
        <dbReference type="ARBA" id="ARBA00022827"/>
    </source>
</evidence>
<evidence type="ECO:0000313" key="11">
    <source>
        <dbReference type="EMBL" id="CAI9089557.1"/>
    </source>
</evidence>
<dbReference type="Pfam" id="PF01565">
    <property type="entry name" value="FAD_binding_4"/>
    <property type="match status" value="1"/>
</dbReference>
<evidence type="ECO:0000256" key="2">
    <source>
        <dbReference type="ARBA" id="ARBA00004913"/>
    </source>
</evidence>
<accession>A0AAV1C2E0</accession>
<keyword evidence="8" id="KW-1015">Disulfide bond</keyword>
<keyword evidence="9" id="KW-0325">Glycoprotein</keyword>
<evidence type="ECO:0000313" key="12">
    <source>
        <dbReference type="Proteomes" id="UP001161247"/>
    </source>
</evidence>
<dbReference type="Pfam" id="PF08031">
    <property type="entry name" value="BBE"/>
    <property type="match status" value="1"/>
</dbReference>
<feature type="domain" description="FAD-binding PCMH-type" evidence="10">
    <location>
        <begin position="139"/>
        <end position="313"/>
    </location>
</feature>
<organism evidence="11 12">
    <name type="scientific">Oldenlandia corymbosa var. corymbosa</name>
    <dbReference type="NCBI Taxonomy" id="529605"/>
    <lineage>
        <taxon>Eukaryota</taxon>
        <taxon>Viridiplantae</taxon>
        <taxon>Streptophyta</taxon>
        <taxon>Embryophyta</taxon>
        <taxon>Tracheophyta</taxon>
        <taxon>Spermatophyta</taxon>
        <taxon>Magnoliopsida</taxon>
        <taxon>eudicotyledons</taxon>
        <taxon>Gunneridae</taxon>
        <taxon>Pentapetalae</taxon>
        <taxon>asterids</taxon>
        <taxon>lamiids</taxon>
        <taxon>Gentianales</taxon>
        <taxon>Rubiaceae</taxon>
        <taxon>Rubioideae</taxon>
        <taxon>Spermacoceae</taxon>
        <taxon>Hedyotis-Oldenlandia complex</taxon>
        <taxon>Oldenlandia</taxon>
    </lineage>
</organism>
<dbReference type="InterPro" id="IPR036318">
    <property type="entry name" value="FAD-bd_PCMH-like_sf"/>
</dbReference>
<dbReference type="GO" id="GO:0016491">
    <property type="term" value="F:oxidoreductase activity"/>
    <property type="evidence" value="ECO:0007669"/>
    <property type="project" value="InterPro"/>
</dbReference>
<dbReference type="PROSITE" id="PS51387">
    <property type="entry name" value="FAD_PCMH"/>
    <property type="match status" value="1"/>
</dbReference>
<evidence type="ECO:0000256" key="8">
    <source>
        <dbReference type="ARBA" id="ARBA00023157"/>
    </source>
</evidence>
<keyword evidence="12" id="KW-1185">Reference proteome</keyword>
<comment type="pathway">
    <text evidence="2">Alkaloid biosynthesis.</text>
</comment>
<reference evidence="11" key="1">
    <citation type="submission" date="2023-03" db="EMBL/GenBank/DDBJ databases">
        <authorList>
            <person name="Julca I."/>
        </authorList>
    </citation>
    <scope>NUCLEOTIDE SEQUENCE</scope>
</reference>
<keyword evidence="6" id="KW-0732">Signal</keyword>
<dbReference type="Gene3D" id="3.30.465.10">
    <property type="match status" value="1"/>
</dbReference>
<evidence type="ECO:0000256" key="5">
    <source>
        <dbReference type="ARBA" id="ARBA00022630"/>
    </source>
</evidence>
<comment type="similarity">
    <text evidence="3">Belongs to the oxygen-dependent FAD-linked oxidoreductase family.</text>
</comment>
<sequence length="601" mass="68147">MDKFSCLSSTNYLEIFIRHFLNFQGKFCLLGTKACYKLHPKSTNFKPKTNVSNFQIMAVMRNNTILLASLLCLSDLFLASSSASASHFNTSVHEGFVECLNEKSLPNEPISELIYTPNNSSFSTILQTYIRNLRFNETTTRKPYLIITPTKISHIQSSILCAKRYGMLMKIRSGGHDYEGLSYVADSPFFILDLFNFKSIDLNMEEETAWVQVGAMIGEVLYGIYNKSKVHGFPNGVCPTVGIGGNFGGGGYGNMMRKHGLSVDHILDALIVDVNGRLLDRAAMGEDLFWAINGGGSASFGVVVSYKIHIVRVPPVVTVFNVKRTYAENATYLVRRWQEIAHKLDDDLFIRMIIDVVNDTTTDTPNAKTIRSAFFAMFLGDSERLLSVMNKSFPELGLKKSDCTEMNWAESVVYYTRFPAGTPVEALLDRKPQVLTHLKRKSDYLKKPMPIEGIEFIFKKMIEFETPVLTFNPYGGKMAEISPTAKPFPHRAGNIAKIQYATNWNQSGVHTAEHYLKVTNELFAYMTPYVSKNPREHFLNYRDLDIGINRNGKSKIKNYREGRVYGVKYFLKENFNRLVRIKTVVDPDNFFRNEQSIPVLP</sequence>
<dbReference type="Gene3D" id="3.30.43.10">
    <property type="entry name" value="Uridine Diphospho-n-acetylenolpyruvylglucosamine Reductase, domain 2"/>
    <property type="match status" value="1"/>
</dbReference>
<evidence type="ECO:0000256" key="1">
    <source>
        <dbReference type="ARBA" id="ARBA00001974"/>
    </source>
</evidence>
<dbReference type="InterPro" id="IPR012951">
    <property type="entry name" value="BBE"/>
</dbReference>
<dbReference type="GO" id="GO:0071949">
    <property type="term" value="F:FAD binding"/>
    <property type="evidence" value="ECO:0007669"/>
    <property type="project" value="InterPro"/>
</dbReference>
<keyword evidence="7" id="KW-0274">FAD</keyword>
<dbReference type="PANTHER" id="PTHR32448">
    <property type="entry name" value="OS08G0158400 PROTEIN"/>
    <property type="match status" value="1"/>
</dbReference>
<gene>
    <name evidence="11" type="ORF">OLC1_LOCUS1883</name>
</gene>
<keyword evidence="5" id="KW-0285">Flavoprotein</keyword>
<dbReference type="AlphaFoldDB" id="A0AAV1C2E0"/>
<evidence type="ECO:0000256" key="9">
    <source>
        <dbReference type="ARBA" id="ARBA00023180"/>
    </source>
</evidence>
<dbReference type="EMBL" id="OX459118">
    <property type="protein sequence ID" value="CAI9089557.1"/>
    <property type="molecule type" value="Genomic_DNA"/>
</dbReference>
<dbReference type="Proteomes" id="UP001161247">
    <property type="component" value="Chromosome 1"/>
</dbReference>
<proteinExistence type="inferred from homology"/>
<evidence type="ECO:0000259" key="10">
    <source>
        <dbReference type="PROSITE" id="PS51387"/>
    </source>
</evidence>
<keyword evidence="4" id="KW-0017">Alkaloid metabolism</keyword>
<evidence type="ECO:0000256" key="3">
    <source>
        <dbReference type="ARBA" id="ARBA00005466"/>
    </source>
</evidence>
<name>A0AAV1C2E0_OLDCO</name>
<evidence type="ECO:0000256" key="4">
    <source>
        <dbReference type="ARBA" id="ARBA00022589"/>
    </source>
</evidence>
<dbReference type="InterPro" id="IPR016166">
    <property type="entry name" value="FAD-bd_PCMH"/>
</dbReference>
<dbReference type="InterPro" id="IPR016169">
    <property type="entry name" value="FAD-bd_PCMH_sub2"/>
</dbReference>
<dbReference type="InterPro" id="IPR016167">
    <property type="entry name" value="FAD-bd_PCMH_sub1"/>
</dbReference>